<accession>A0A4C1UT18</accession>
<sequence length="205" mass="22120">MIAPAARRPPPRESRARHARRRPRRAPRDGSAAIRVAEILRTGSTACRPKSFAGPRRRRAGGTAPVRPPPRPRAVGGRDSSASPARARLGYPDRPMIHTHGFCLYPDESLRLQPSSRVDERPLLSNSSARDTGNYQFHDSRRPPPPTTASSRACLESASHPPDRTVGKGPPPAGGGRPGRGGNYAESIRCRLALSESTSCAFLVS</sequence>
<feature type="compositionally biased region" description="Polar residues" evidence="1">
    <location>
        <begin position="124"/>
        <end position="137"/>
    </location>
</feature>
<feature type="region of interest" description="Disordered" evidence="1">
    <location>
        <begin position="1"/>
        <end position="93"/>
    </location>
</feature>
<dbReference type="AlphaFoldDB" id="A0A4C1UT18"/>
<keyword evidence="3" id="KW-1185">Reference proteome</keyword>
<evidence type="ECO:0000313" key="2">
    <source>
        <dbReference type="EMBL" id="GBP29136.1"/>
    </source>
</evidence>
<feature type="region of interest" description="Disordered" evidence="1">
    <location>
        <begin position="118"/>
        <end position="184"/>
    </location>
</feature>
<dbReference type="Proteomes" id="UP000299102">
    <property type="component" value="Unassembled WGS sequence"/>
</dbReference>
<evidence type="ECO:0000313" key="3">
    <source>
        <dbReference type="Proteomes" id="UP000299102"/>
    </source>
</evidence>
<reference evidence="2 3" key="1">
    <citation type="journal article" date="2019" name="Commun. Biol.">
        <title>The bagworm genome reveals a unique fibroin gene that provides high tensile strength.</title>
        <authorList>
            <person name="Kono N."/>
            <person name="Nakamura H."/>
            <person name="Ohtoshi R."/>
            <person name="Tomita M."/>
            <person name="Numata K."/>
            <person name="Arakawa K."/>
        </authorList>
    </citation>
    <scope>NUCLEOTIDE SEQUENCE [LARGE SCALE GENOMIC DNA]</scope>
</reference>
<comment type="caution">
    <text evidence="2">The sequence shown here is derived from an EMBL/GenBank/DDBJ whole genome shotgun (WGS) entry which is preliminary data.</text>
</comment>
<proteinExistence type="predicted"/>
<name>A0A4C1UT18_EUMVA</name>
<evidence type="ECO:0000256" key="1">
    <source>
        <dbReference type="SAM" id="MobiDB-lite"/>
    </source>
</evidence>
<protein>
    <submittedName>
        <fullName evidence="2">Uncharacterized protein</fullName>
    </submittedName>
</protein>
<dbReference type="EMBL" id="BGZK01000216">
    <property type="protein sequence ID" value="GBP29136.1"/>
    <property type="molecule type" value="Genomic_DNA"/>
</dbReference>
<organism evidence="2 3">
    <name type="scientific">Eumeta variegata</name>
    <name type="common">Bagworm moth</name>
    <name type="synonym">Eumeta japonica</name>
    <dbReference type="NCBI Taxonomy" id="151549"/>
    <lineage>
        <taxon>Eukaryota</taxon>
        <taxon>Metazoa</taxon>
        <taxon>Ecdysozoa</taxon>
        <taxon>Arthropoda</taxon>
        <taxon>Hexapoda</taxon>
        <taxon>Insecta</taxon>
        <taxon>Pterygota</taxon>
        <taxon>Neoptera</taxon>
        <taxon>Endopterygota</taxon>
        <taxon>Lepidoptera</taxon>
        <taxon>Glossata</taxon>
        <taxon>Ditrysia</taxon>
        <taxon>Tineoidea</taxon>
        <taxon>Psychidae</taxon>
        <taxon>Oiketicinae</taxon>
        <taxon>Eumeta</taxon>
    </lineage>
</organism>
<gene>
    <name evidence="2" type="ORF">EVAR_17673_1</name>
</gene>